<dbReference type="NCBIfam" id="NF003417">
    <property type="entry name" value="PRK04813.1"/>
    <property type="match status" value="2"/>
</dbReference>
<dbReference type="FunFam" id="3.30.559.30:FF:000001">
    <property type="entry name" value="Non-ribosomal peptide synthetase"/>
    <property type="match status" value="1"/>
</dbReference>
<comment type="cofactor">
    <cofactor evidence="1">
        <name>pantetheine 4'-phosphate</name>
        <dbReference type="ChEBI" id="CHEBI:47942"/>
    </cofactor>
</comment>
<dbReference type="FunFam" id="2.30.38.10:FF:000001">
    <property type="entry name" value="Non-ribosomal peptide synthetase PvdI"/>
    <property type="match status" value="2"/>
</dbReference>
<dbReference type="Gene3D" id="3.30.300.30">
    <property type="match status" value="2"/>
</dbReference>
<feature type="domain" description="Carrier" evidence="5">
    <location>
        <begin position="2028"/>
        <end position="2103"/>
    </location>
</feature>
<dbReference type="Gene3D" id="3.40.50.1820">
    <property type="entry name" value="alpha/beta hydrolase"/>
    <property type="match status" value="1"/>
</dbReference>
<dbReference type="InterPro" id="IPR045851">
    <property type="entry name" value="AMP-bd_C_sf"/>
</dbReference>
<evidence type="ECO:0000259" key="5">
    <source>
        <dbReference type="PROSITE" id="PS50075"/>
    </source>
</evidence>
<dbReference type="Pfam" id="PF00501">
    <property type="entry name" value="AMP-binding"/>
    <property type="match status" value="2"/>
</dbReference>
<dbReference type="InterPro" id="IPR000873">
    <property type="entry name" value="AMP-dep_synth/lig_dom"/>
</dbReference>
<dbReference type="SUPFAM" id="SSF56801">
    <property type="entry name" value="Acetyl-CoA synthetase-like"/>
    <property type="match status" value="2"/>
</dbReference>
<dbReference type="CDD" id="cd17652">
    <property type="entry name" value="A_NRPS_CmdD_like"/>
    <property type="match status" value="1"/>
</dbReference>
<evidence type="ECO:0000256" key="3">
    <source>
        <dbReference type="ARBA" id="ARBA00022450"/>
    </source>
</evidence>
<dbReference type="SUPFAM" id="SSF47336">
    <property type="entry name" value="ACP-like"/>
    <property type="match status" value="2"/>
</dbReference>
<evidence type="ECO:0000313" key="6">
    <source>
        <dbReference type="EMBL" id="HGY55852.1"/>
    </source>
</evidence>
<comment type="similarity">
    <text evidence="2">Belongs to the ATP-dependent AMP-binding enzyme family.</text>
</comment>
<dbReference type="CDD" id="cd19531">
    <property type="entry name" value="LCL_NRPS-like"/>
    <property type="match status" value="1"/>
</dbReference>
<dbReference type="GO" id="GO:0005829">
    <property type="term" value="C:cytosol"/>
    <property type="evidence" value="ECO:0007669"/>
    <property type="project" value="TreeGrafter"/>
</dbReference>
<keyword evidence="4" id="KW-0597">Phosphoprotein</keyword>
<sequence length="2155" mass="243043">MNQPKNKNIEAVYPLSPMQQGMLFHSIFDPEAGMYFEQTTFKMKGDLDKAAFERAVAKVIERNPVLRTSFVYKKLEKQLQVVHKTVDIPLVFHDWRSQDKKKQERMLQNLLDEDRRQGFSLNKAPLLRLNVIQMDEDLWQIIWSNHHILMDGWSLPIILKEVFTFYEMYRAGQEMELPRNRPYRDYILWLQKQDMAKAETFWREQLKGFYAPTPLVIKNLAVPEDAADTYPKIHIKLSENVTARLQDIARSNQLTINTVVQGLWSILLSRYSGEEDVVFGATVSGRPPDLPGVETMPGLFINTLPVRAQMNDSTPVIDLLKNLQASTVAQREYEYTPLAEIQRWSDVPANAPLFETLVVFENYPVDKSMNEQKTSLQFLEMQAFERTNYPITFVAAVTDRLALEIAYQNKLFTESTIRRMLGHLQLLAEQIAADPARTIGDLTLLPEEERQQVTEEWNRTKTDFPDSATVHEIFERQVKTHSSKPALQFYDQIFTYRQLDEQINQLANYLLDKGFASEDIAAVYMDRSPEMIIAEFAVMKAGGAFVPIDRNYPPERIRLILEDSGARYVITQKDLLENIKDFAGQALVWENEAENIAAQAITAPAVRVLPENLAYIIYTSGSTGRPKGTLLQHRGAINTAAVISKNFDVAVGKRILQFASIGFDASIAEIFGALLHGASLHLIRYEDILNEDKMLALLREQEISTFILPPSVLAILDNNRLPALKVVGSAGEACTREVVSRWVKGRKFINGYGPTESTVAASLYHIREGQPIGVNVPIGRPIDNVRLYVLDSKLRPQPIGVPGELHIASVGLARGYLNRPELTAEKFIPDPFGPQAGGRLYKTGDLVRWLPDGNLEFLGRIDFQVKIRGFRIELGEIENVLADHPQIRDAVVQAYDQTDGDTTLAAYYVAQDGQNPDPKEIIVYLKEHLPEYMIPGAFIPLEAFPLTSSGKVDRRALPAPDTGDIPAREYVAPRNQMEEILSGIWQQILQKDRVGVTDDFFELGGHSLMATQLMSRVRNAFEVEISLRDFFAQPTIGQLAMQIEQARLKDDTLIAPPIEPLKRDGEIPLSFAQQRLWFLDQLSPDSPFYNIPGAIRLKGKLDKEVLKQSLNEIIRRHETLRTTFDNIRGKPVQVIHDQWHIDIPVEDLSALKEEERESKARRLAEEETAKPFNLKTGPLVRVRLIKLAEDDFVMVFTMHHIISDGWSIGVLIREFGSLYEAYSRGETPSLPELPIQYADFSAWQRNWLQGEVLDKQLTYWKEKIGLNPPVLELPLDYPRPKMQTFNGDALTVTLSPEVQERLKAFSRKEGVTLFMTLLAVFQTMLHRYSGQEDILVGSPIANRTRAETEALIGFFVNTLVLKTHFEDNPDFRSLLKQVRETTLEAYAHQDLPFEQLVEVLQPERDMSHSPLFQVAFILQNVPIQRIELPDLTLAPFNAESKTAKYDLTLTTAETDEGLMCHFEYNTDLFKKSTVERMMRHFQTLLEAVLDNPKQPVGYLPLLSEAEKQLFLGDWNNTRVAYPDAHTVQRLFEEWVERQPDAPAVVFEDAHLTYKELNEHANRLARYLRKKGVGPDILAGISLPASLDVAVAILGILKAGGAFMNIDPAYPPERIRYMMDDSGMAVLITHEELLNILPQTSAVTVCTDRDAEEIAKESDQNPQTLSGPDNLSYVIYTSGSTGKPKGTMLPHRGLCNLSRAQRKAFNITPQSRILQFASLSFDASVWETVMALLNGAALVYADREQLASGQGLLQVFNKQKITTVTLPPSVLAVVPQEPVESLRTIITAGEKCTTDLVQRWGTGRQFVNAYGPTETTVCASMYETDPQEEQAPPIGKPIDNFQLYVLDVYGNLQPAGVPGELHIGGVGLARGYLNRPDLTAEKFIPDPFSGQPGNRLYCSGDLARFLDDGNVEFLGRIDHQVKVRGFRIELGEIESVLGELPNVQDVIVLAREDTPGDKRLVAYLAAEQQEGLDAPTLKKHCQQHLPDYMVPSAFVILEAMPLTPNGKVDRKALPAPEFSRESLSTEYVAPRNENEEKLAAIVTELLNIERAGVHDNFFELGGHSLLATQFMSRIRETFNIELPLRILFEKPTVAELAEALVEAENLPAADVIEKTERDDKSIEELLAGLEQMSDEEAQALLNQELSSEKDSKTDGN</sequence>
<dbReference type="FunFam" id="3.40.50.12780:FF:000012">
    <property type="entry name" value="Non-ribosomal peptide synthetase"/>
    <property type="match status" value="2"/>
</dbReference>
<comment type="caution">
    <text evidence="6">The sequence shown here is derived from an EMBL/GenBank/DDBJ whole genome shotgun (WGS) entry which is preliminary data.</text>
</comment>
<dbReference type="PROSITE" id="PS00455">
    <property type="entry name" value="AMP_BINDING"/>
    <property type="match status" value="2"/>
</dbReference>
<dbReference type="FunFam" id="3.40.50.980:FF:000001">
    <property type="entry name" value="Non-ribosomal peptide synthetase"/>
    <property type="match status" value="2"/>
</dbReference>
<dbReference type="EMBL" id="DRQG01000086">
    <property type="protein sequence ID" value="HGY55852.1"/>
    <property type="molecule type" value="Genomic_DNA"/>
</dbReference>
<evidence type="ECO:0000256" key="4">
    <source>
        <dbReference type="ARBA" id="ARBA00022553"/>
    </source>
</evidence>
<dbReference type="PANTHER" id="PTHR45527">
    <property type="entry name" value="NONRIBOSOMAL PEPTIDE SYNTHETASE"/>
    <property type="match status" value="1"/>
</dbReference>
<dbReference type="SMART" id="SM00823">
    <property type="entry name" value="PKS_PP"/>
    <property type="match status" value="2"/>
</dbReference>
<dbReference type="Pfam" id="PF00550">
    <property type="entry name" value="PP-binding"/>
    <property type="match status" value="2"/>
</dbReference>
<feature type="domain" description="Carrier" evidence="5">
    <location>
        <begin position="972"/>
        <end position="1047"/>
    </location>
</feature>
<dbReference type="InterPro" id="IPR020806">
    <property type="entry name" value="PKS_PP-bd"/>
</dbReference>
<gene>
    <name evidence="6" type="ORF">ENK44_09130</name>
</gene>
<dbReference type="PROSITE" id="PS50075">
    <property type="entry name" value="CARRIER"/>
    <property type="match status" value="2"/>
</dbReference>
<dbReference type="InterPro" id="IPR029058">
    <property type="entry name" value="AB_hydrolase_fold"/>
</dbReference>
<dbReference type="PANTHER" id="PTHR45527:SF1">
    <property type="entry name" value="FATTY ACID SYNTHASE"/>
    <property type="match status" value="1"/>
</dbReference>
<proteinExistence type="inferred from homology"/>
<dbReference type="Pfam" id="PF13193">
    <property type="entry name" value="AMP-binding_C"/>
    <property type="match status" value="2"/>
</dbReference>
<dbReference type="InterPro" id="IPR025110">
    <property type="entry name" value="AMP-bd_C"/>
</dbReference>
<dbReference type="FunFam" id="3.30.300.30:FF:000010">
    <property type="entry name" value="Enterobactin synthetase component F"/>
    <property type="match status" value="2"/>
</dbReference>
<dbReference type="InterPro" id="IPR009081">
    <property type="entry name" value="PP-bd_ACP"/>
</dbReference>
<protein>
    <submittedName>
        <fullName evidence="6">Amino acid adenylation domain-containing protein</fullName>
    </submittedName>
</protein>
<dbReference type="InterPro" id="IPR036736">
    <property type="entry name" value="ACP-like_sf"/>
</dbReference>
<dbReference type="GO" id="GO:0043041">
    <property type="term" value="P:amino acid activation for nonribosomal peptide biosynthetic process"/>
    <property type="evidence" value="ECO:0007669"/>
    <property type="project" value="TreeGrafter"/>
</dbReference>
<accession>A0A7V4UDW8</accession>
<dbReference type="NCBIfam" id="TIGR01733">
    <property type="entry name" value="AA-adenyl-dom"/>
    <property type="match status" value="2"/>
</dbReference>
<evidence type="ECO:0000256" key="1">
    <source>
        <dbReference type="ARBA" id="ARBA00001957"/>
    </source>
</evidence>
<name>A0A7V4UDW8_CALAY</name>
<dbReference type="Pfam" id="PF00668">
    <property type="entry name" value="Condensation"/>
    <property type="match status" value="2"/>
</dbReference>
<dbReference type="SUPFAM" id="SSF52777">
    <property type="entry name" value="CoA-dependent acyltransferases"/>
    <property type="match status" value="4"/>
</dbReference>
<keyword evidence="3" id="KW-0596">Phosphopantetheine</keyword>
<dbReference type="FunFam" id="1.10.1200.10:FF:000005">
    <property type="entry name" value="Nonribosomal peptide synthetase 1"/>
    <property type="match status" value="2"/>
</dbReference>
<dbReference type="Gene3D" id="3.40.50.980">
    <property type="match status" value="4"/>
</dbReference>
<dbReference type="CDD" id="cd19543">
    <property type="entry name" value="DCL_NRPS"/>
    <property type="match status" value="1"/>
</dbReference>
<dbReference type="Gene3D" id="3.30.559.10">
    <property type="entry name" value="Chloramphenicol acetyltransferase-like domain"/>
    <property type="match status" value="2"/>
</dbReference>
<dbReference type="GO" id="GO:0031177">
    <property type="term" value="F:phosphopantetheine binding"/>
    <property type="evidence" value="ECO:0007669"/>
    <property type="project" value="InterPro"/>
</dbReference>
<dbReference type="InterPro" id="IPR010071">
    <property type="entry name" value="AA_adenyl_dom"/>
</dbReference>
<dbReference type="Gene3D" id="1.10.1200.10">
    <property type="entry name" value="ACP-like"/>
    <property type="match status" value="1"/>
</dbReference>
<dbReference type="GO" id="GO:0003824">
    <property type="term" value="F:catalytic activity"/>
    <property type="evidence" value="ECO:0007669"/>
    <property type="project" value="InterPro"/>
</dbReference>
<reference evidence="6" key="1">
    <citation type="journal article" date="2020" name="mSystems">
        <title>Genome- and Community-Level Interaction Insights into Carbon Utilization and Element Cycling Functions of Hydrothermarchaeota in Hydrothermal Sediment.</title>
        <authorList>
            <person name="Zhou Z."/>
            <person name="Liu Y."/>
            <person name="Xu W."/>
            <person name="Pan J."/>
            <person name="Luo Z.H."/>
            <person name="Li M."/>
        </authorList>
    </citation>
    <scope>NUCLEOTIDE SEQUENCE [LARGE SCALE GENOMIC DNA]</scope>
    <source>
        <strain evidence="6">HyVt-577</strain>
    </source>
</reference>
<dbReference type="Gene3D" id="3.30.559.30">
    <property type="entry name" value="Nonribosomal peptide synthetase, condensation domain"/>
    <property type="match status" value="2"/>
</dbReference>
<dbReference type="Proteomes" id="UP000885779">
    <property type="component" value="Unassembled WGS sequence"/>
</dbReference>
<dbReference type="InterPro" id="IPR023213">
    <property type="entry name" value="CAT-like_dom_sf"/>
</dbReference>
<dbReference type="InterPro" id="IPR001242">
    <property type="entry name" value="Condensation_dom"/>
</dbReference>
<organism evidence="6">
    <name type="scientific">Caldithrix abyssi</name>
    <dbReference type="NCBI Taxonomy" id="187145"/>
    <lineage>
        <taxon>Bacteria</taxon>
        <taxon>Pseudomonadati</taxon>
        <taxon>Calditrichota</taxon>
        <taxon>Calditrichia</taxon>
        <taxon>Calditrichales</taxon>
        <taxon>Calditrichaceae</taxon>
        <taxon>Caldithrix</taxon>
    </lineage>
</organism>
<dbReference type="CDD" id="cd05930">
    <property type="entry name" value="A_NRPS"/>
    <property type="match status" value="1"/>
</dbReference>
<dbReference type="Gene3D" id="2.30.38.10">
    <property type="entry name" value="Luciferase, Domain 3"/>
    <property type="match status" value="2"/>
</dbReference>
<dbReference type="FunFam" id="3.30.559.10:FF:000012">
    <property type="entry name" value="Non-ribosomal peptide synthetase"/>
    <property type="match status" value="1"/>
</dbReference>
<evidence type="ECO:0000256" key="2">
    <source>
        <dbReference type="ARBA" id="ARBA00006432"/>
    </source>
</evidence>
<dbReference type="InterPro" id="IPR020845">
    <property type="entry name" value="AMP-binding_CS"/>
</dbReference>
<dbReference type="GO" id="GO:0044550">
    <property type="term" value="P:secondary metabolite biosynthetic process"/>
    <property type="evidence" value="ECO:0007669"/>
    <property type="project" value="UniProtKB-ARBA"/>
</dbReference>